<proteinExistence type="inferred from homology"/>
<evidence type="ECO:0000256" key="3">
    <source>
        <dbReference type="ARBA" id="ARBA00023015"/>
    </source>
</evidence>
<dbReference type="InterPro" id="IPR015421">
    <property type="entry name" value="PyrdxlP-dep_Trfase_major"/>
</dbReference>
<dbReference type="InterPro" id="IPR036390">
    <property type="entry name" value="WH_DNA-bd_sf"/>
</dbReference>
<reference evidence="8 9" key="1">
    <citation type="submission" date="2024-06" db="EMBL/GenBank/DDBJ databases">
        <title>The Natural Products Discovery Center: Release of the First 8490 Sequenced Strains for Exploring Actinobacteria Biosynthetic Diversity.</title>
        <authorList>
            <person name="Kalkreuter E."/>
            <person name="Kautsar S.A."/>
            <person name="Yang D."/>
            <person name="Bader C.D."/>
            <person name="Teijaro C.N."/>
            <person name="Fluegel L."/>
            <person name="Davis C.M."/>
            <person name="Simpson J.R."/>
            <person name="Lauterbach L."/>
            <person name="Steele A.D."/>
            <person name="Gui C."/>
            <person name="Meng S."/>
            <person name="Li G."/>
            <person name="Viehrig K."/>
            <person name="Ye F."/>
            <person name="Su P."/>
            <person name="Kiefer A.F."/>
            <person name="Nichols A."/>
            <person name="Cepeda A.J."/>
            <person name="Yan W."/>
            <person name="Fan B."/>
            <person name="Jiang Y."/>
            <person name="Adhikari A."/>
            <person name="Zheng C.-J."/>
            <person name="Schuster L."/>
            <person name="Cowan T.M."/>
            <person name="Smanski M.J."/>
            <person name="Chevrette M.G."/>
            <person name="De Carvalho L.P.S."/>
            <person name="Shen B."/>
        </authorList>
    </citation>
    <scope>NUCLEOTIDE SEQUENCE [LARGE SCALE GENOMIC DNA]</scope>
    <source>
        <strain evidence="8 9">NPDC048946</strain>
    </source>
</reference>
<dbReference type="InterPro" id="IPR036388">
    <property type="entry name" value="WH-like_DNA-bd_sf"/>
</dbReference>
<dbReference type="Pfam" id="PF00392">
    <property type="entry name" value="GntR"/>
    <property type="match status" value="1"/>
</dbReference>
<keyword evidence="8" id="KW-0032">Aminotransferase</keyword>
<dbReference type="CDD" id="cd00609">
    <property type="entry name" value="AAT_like"/>
    <property type="match status" value="1"/>
</dbReference>
<keyword evidence="2" id="KW-0663">Pyridoxal phosphate</keyword>
<dbReference type="InterPro" id="IPR000524">
    <property type="entry name" value="Tscrpt_reg_HTH_GntR"/>
</dbReference>
<feature type="domain" description="HTH gntR-type" evidence="7">
    <location>
        <begin position="19"/>
        <end position="87"/>
    </location>
</feature>
<dbReference type="GO" id="GO:0008483">
    <property type="term" value="F:transaminase activity"/>
    <property type="evidence" value="ECO:0007669"/>
    <property type="project" value="UniProtKB-KW"/>
</dbReference>
<dbReference type="InterPro" id="IPR051446">
    <property type="entry name" value="HTH_trans_reg/aminotransferase"/>
</dbReference>
<keyword evidence="8" id="KW-0808">Transferase</keyword>
<keyword evidence="4" id="KW-0238">DNA-binding</keyword>
<dbReference type="InterPro" id="IPR015424">
    <property type="entry name" value="PyrdxlP-dep_Trfase"/>
</dbReference>
<keyword evidence="3" id="KW-0805">Transcription regulation</keyword>
<feature type="region of interest" description="Disordered" evidence="6">
    <location>
        <begin position="113"/>
        <end position="135"/>
    </location>
</feature>
<comment type="caution">
    <text evidence="8">The sequence shown here is derived from an EMBL/GenBank/DDBJ whole genome shotgun (WGS) entry which is preliminary data.</text>
</comment>
<dbReference type="Pfam" id="PF00155">
    <property type="entry name" value="Aminotran_1_2"/>
    <property type="match status" value="1"/>
</dbReference>
<dbReference type="PROSITE" id="PS50949">
    <property type="entry name" value="HTH_GNTR"/>
    <property type="match status" value="1"/>
</dbReference>
<gene>
    <name evidence="8" type="ORF">AB0C36_30165</name>
</gene>
<evidence type="ECO:0000256" key="6">
    <source>
        <dbReference type="SAM" id="MobiDB-lite"/>
    </source>
</evidence>
<dbReference type="SUPFAM" id="SSF46785">
    <property type="entry name" value="Winged helix' DNA-binding domain"/>
    <property type="match status" value="1"/>
</dbReference>
<organism evidence="8 9">
    <name type="scientific">Streptodolium elevatio</name>
    <dbReference type="NCBI Taxonomy" id="3157996"/>
    <lineage>
        <taxon>Bacteria</taxon>
        <taxon>Bacillati</taxon>
        <taxon>Actinomycetota</taxon>
        <taxon>Actinomycetes</taxon>
        <taxon>Kitasatosporales</taxon>
        <taxon>Streptomycetaceae</taxon>
        <taxon>Streptodolium</taxon>
    </lineage>
</organism>
<evidence type="ECO:0000259" key="7">
    <source>
        <dbReference type="PROSITE" id="PS50949"/>
    </source>
</evidence>
<protein>
    <submittedName>
        <fullName evidence="8">PLP-dependent aminotransferase family protein</fullName>
    </submittedName>
</protein>
<evidence type="ECO:0000313" key="9">
    <source>
        <dbReference type="Proteomes" id="UP001551482"/>
    </source>
</evidence>
<evidence type="ECO:0000256" key="5">
    <source>
        <dbReference type="ARBA" id="ARBA00023163"/>
    </source>
</evidence>
<dbReference type="SUPFAM" id="SSF53383">
    <property type="entry name" value="PLP-dependent transferases"/>
    <property type="match status" value="1"/>
</dbReference>
<dbReference type="Gene3D" id="3.40.640.10">
    <property type="entry name" value="Type I PLP-dependent aspartate aminotransferase-like (Major domain)"/>
    <property type="match status" value="1"/>
</dbReference>
<evidence type="ECO:0000256" key="2">
    <source>
        <dbReference type="ARBA" id="ARBA00022898"/>
    </source>
</evidence>
<accession>A0ABV3DPT9</accession>
<dbReference type="RefSeq" id="WP_358360150.1">
    <property type="nucleotide sequence ID" value="NZ_JBEZFP010000099.1"/>
</dbReference>
<dbReference type="SMART" id="SM00345">
    <property type="entry name" value="HTH_GNTR"/>
    <property type="match status" value="1"/>
</dbReference>
<sequence length="485" mass="51207">MAETHGTGLDLHLDVTRGPGVGRALAAALRDAVRSGRLAAGTRLPGTRTLAADLGIARGTAVEAYSCLIAEGWLTGTTGAATRVAELPAGLPPTSPEPRSPRDALQGVVQGGAPHATSLAPVPGRPSIDLRPGRPDLSSFPRTRWASAVRRALASAPDSAWDYGDPAGQPRLRAAVAAYTARTRGVRADADSVVITAGFAHALAVLGRALHGTGVRRVAAEDPGLARHRDLLRAAGLHVAPLRVDDAGADPDDLADGVGAALLTPAHQHPRGVVLAPRRRAAFLDLARRRHLYLVEDDYDGEFRYDRQPVGAMQAHAPDRVVYAGSASKALAPGMRLGWLAVPPALREPVLRAVAELGAEPPAVDQLAFADLLERGDYDRHIRQARLAYRRRRADLAARLPHPLGGVPAGLHTLVPVESAEEERRLTDTARHAGLVLHGLHTAGYWHEPSDAHPAALVVGYATPPPHTWRSALDTLTNLLAPTTP</sequence>
<comment type="similarity">
    <text evidence="1">In the C-terminal section; belongs to the class-I pyridoxal-phosphate-dependent aminotransferase family.</text>
</comment>
<evidence type="ECO:0000256" key="4">
    <source>
        <dbReference type="ARBA" id="ARBA00023125"/>
    </source>
</evidence>
<dbReference type="PANTHER" id="PTHR46577:SF1">
    <property type="entry name" value="HTH-TYPE TRANSCRIPTIONAL REGULATORY PROTEIN GABR"/>
    <property type="match status" value="1"/>
</dbReference>
<dbReference type="Gene3D" id="1.10.10.10">
    <property type="entry name" value="Winged helix-like DNA-binding domain superfamily/Winged helix DNA-binding domain"/>
    <property type="match status" value="1"/>
</dbReference>
<name>A0ABV3DPT9_9ACTN</name>
<evidence type="ECO:0000256" key="1">
    <source>
        <dbReference type="ARBA" id="ARBA00005384"/>
    </source>
</evidence>
<keyword evidence="9" id="KW-1185">Reference proteome</keyword>
<keyword evidence="5" id="KW-0804">Transcription</keyword>
<dbReference type="EMBL" id="JBEZFP010000099">
    <property type="protein sequence ID" value="MEU8137768.1"/>
    <property type="molecule type" value="Genomic_DNA"/>
</dbReference>
<dbReference type="InterPro" id="IPR004839">
    <property type="entry name" value="Aminotransferase_I/II_large"/>
</dbReference>
<dbReference type="Proteomes" id="UP001551482">
    <property type="component" value="Unassembled WGS sequence"/>
</dbReference>
<dbReference type="PANTHER" id="PTHR46577">
    <property type="entry name" value="HTH-TYPE TRANSCRIPTIONAL REGULATORY PROTEIN GABR"/>
    <property type="match status" value="1"/>
</dbReference>
<evidence type="ECO:0000313" key="8">
    <source>
        <dbReference type="EMBL" id="MEU8137768.1"/>
    </source>
</evidence>